<comment type="catalytic activity">
    <reaction evidence="1">
        <text>ATP + protein L-histidine = ADP + protein N-phospho-L-histidine.</text>
        <dbReference type="EC" id="2.7.13.3"/>
    </reaction>
</comment>
<keyword evidence="8" id="KW-0902">Two-component regulatory system</keyword>
<evidence type="ECO:0000256" key="2">
    <source>
        <dbReference type="ARBA" id="ARBA00012438"/>
    </source>
</evidence>
<evidence type="ECO:0000256" key="8">
    <source>
        <dbReference type="ARBA" id="ARBA00023012"/>
    </source>
</evidence>
<keyword evidence="9" id="KW-1133">Transmembrane helix</keyword>
<dbReference type="InterPro" id="IPR050482">
    <property type="entry name" value="Sensor_HK_TwoCompSys"/>
</dbReference>
<reference evidence="13 14" key="1">
    <citation type="submission" date="2024-09" db="EMBL/GenBank/DDBJ databases">
        <authorList>
            <person name="Sun Q."/>
            <person name="Mori K."/>
        </authorList>
    </citation>
    <scope>NUCLEOTIDE SEQUENCE [LARGE SCALE GENOMIC DNA]</scope>
    <source>
        <strain evidence="13 14">TBRC 7907</strain>
    </source>
</reference>
<evidence type="ECO:0000256" key="9">
    <source>
        <dbReference type="SAM" id="Phobius"/>
    </source>
</evidence>
<dbReference type="Pfam" id="PF07730">
    <property type="entry name" value="HisKA_3"/>
    <property type="match status" value="1"/>
</dbReference>
<name>A0ABV5ZSF6_9PSEU</name>
<protein>
    <recommendedName>
        <fullName evidence="2">histidine kinase</fullName>
        <ecNumber evidence="2">2.7.13.3</ecNumber>
    </recommendedName>
</protein>
<dbReference type="InterPro" id="IPR025828">
    <property type="entry name" value="Put_sensor_dom"/>
</dbReference>
<dbReference type="CDD" id="cd16917">
    <property type="entry name" value="HATPase_UhpB-NarQ-NarX-like"/>
    <property type="match status" value="1"/>
</dbReference>
<evidence type="ECO:0000313" key="13">
    <source>
        <dbReference type="EMBL" id="MFB9903817.1"/>
    </source>
</evidence>
<evidence type="ECO:0000256" key="3">
    <source>
        <dbReference type="ARBA" id="ARBA00022553"/>
    </source>
</evidence>
<dbReference type="PANTHER" id="PTHR24421:SF10">
    <property type="entry name" value="NITRATE_NITRITE SENSOR PROTEIN NARQ"/>
    <property type="match status" value="1"/>
</dbReference>
<dbReference type="InterPro" id="IPR003594">
    <property type="entry name" value="HATPase_dom"/>
</dbReference>
<keyword evidence="7" id="KW-0067">ATP-binding</keyword>
<evidence type="ECO:0000256" key="4">
    <source>
        <dbReference type="ARBA" id="ARBA00022679"/>
    </source>
</evidence>
<keyword evidence="14" id="KW-1185">Reference proteome</keyword>
<dbReference type="Pfam" id="PF02518">
    <property type="entry name" value="HATPase_c"/>
    <property type="match status" value="1"/>
</dbReference>
<keyword evidence="9" id="KW-0472">Membrane</keyword>
<dbReference type="RefSeq" id="WP_377850975.1">
    <property type="nucleotide sequence ID" value="NZ_JBHLZU010000006.1"/>
</dbReference>
<comment type="caution">
    <text evidence="13">The sequence shown here is derived from an EMBL/GenBank/DDBJ whole genome shotgun (WGS) entry which is preliminary data.</text>
</comment>
<evidence type="ECO:0000259" key="10">
    <source>
        <dbReference type="Pfam" id="PF02518"/>
    </source>
</evidence>
<keyword evidence="4" id="KW-0808">Transferase</keyword>
<evidence type="ECO:0000256" key="7">
    <source>
        <dbReference type="ARBA" id="ARBA00022840"/>
    </source>
</evidence>
<keyword evidence="5" id="KW-0547">Nucleotide-binding</keyword>
<gene>
    <name evidence="13" type="ORF">ACFFQA_07695</name>
</gene>
<dbReference type="EC" id="2.7.13.3" evidence="2"/>
<feature type="domain" description="Histidine kinase/HSP90-like ATPase" evidence="10">
    <location>
        <begin position="297"/>
        <end position="352"/>
    </location>
</feature>
<feature type="transmembrane region" description="Helical" evidence="9">
    <location>
        <begin position="12"/>
        <end position="31"/>
    </location>
</feature>
<accession>A0ABV5ZSF6</accession>
<dbReference type="PANTHER" id="PTHR24421">
    <property type="entry name" value="NITRATE/NITRITE SENSOR PROTEIN NARX-RELATED"/>
    <property type="match status" value="1"/>
</dbReference>
<dbReference type="InterPro" id="IPR011712">
    <property type="entry name" value="Sig_transdc_His_kin_sub3_dim/P"/>
</dbReference>
<keyword evidence="9" id="KW-0812">Transmembrane</keyword>
<evidence type="ECO:0000256" key="6">
    <source>
        <dbReference type="ARBA" id="ARBA00022777"/>
    </source>
</evidence>
<evidence type="ECO:0000259" key="12">
    <source>
        <dbReference type="Pfam" id="PF13796"/>
    </source>
</evidence>
<feature type="domain" description="Putative sensor" evidence="12">
    <location>
        <begin position="22"/>
        <end position="166"/>
    </location>
</feature>
<sequence>MSSPFVMWPWRALCYLCSTLPVAVVWLLSLLPLGPFAGVPLRAVERRRLRLFDPTVTPEPRARHTLRELVAARSTWVALLYGLVLLPLGTIDLTLAVLCVAVPLTMLGLPLWKQFGAELDAVAGIDTTTVMGTLLVVLFGALSCVVGAALVSAAAWGRAAFARAVLVGPRERELGEQLVRLRSSRLRLVDAFELERRRIERDLHDGAQQRLLSLIMTLGLLRLEVPERSRGLADKAQDEARAALEELRELVRGIHPAVLTDSGLVAALHELGDRCPVRVDVVADAVDRLPETIESTAYFCVSEALTNLVRHSGADRARVELRQRGNKVLITVWDNGKGEASELTAIADRLSTVDGELAVLSPAGGPTELRMQLPCAW</sequence>
<dbReference type="EMBL" id="JBHLZU010000006">
    <property type="protein sequence ID" value="MFB9903817.1"/>
    <property type="molecule type" value="Genomic_DNA"/>
</dbReference>
<feature type="domain" description="Signal transduction histidine kinase subgroup 3 dimerisation and phosphoacceptor" evidence="11">
    <location>
        <begin position="195"/>
        <end position="259"/>
    </location>
</feature>
<evidence type="ECO:0000256" key="1">
    <source>
        <dbReference type="ARBA" id="ARBA00000085"/>
    </source>
</evidence>
<dbReference type="SUPFAM" id="SSF55874">
    <property type="entry name" value="ATPase domain of HSP90 chaperone/DNA topoisomerase II/histidine kinase"/>
    <property type="match status" value="1"/>
</dbReference>
<keyword evidence="6" id="KW-0418">Kinase</keyword>
<keyword evidence="3" id="KW-0597">Phosphoprotein</keyword>
<organism evidence="13 14">
    <name type="scientific">Allokutzneria oryzae</name>
    <dbReference type="NCBI Taxonomy" id="1378989"/>
    <lineage>
        <taxon>Bacteria</taxon>
        <taxon>Bacillati</taxon>
        <taxon>Actinomycetota</taxon>
        <taxon>Actinomycetes</taxon>
        <taxon>Pseudonocardiales</taxon>
        <taxon>Pseudonocardiaceae</taxon>
        <taxon>Allokutzneria</taxon>
    </lineage>
</organism>
<dbReference type="InterPro" id="IPR036890">
    <property type="entry name" value="HATPase_C_sf"/>
</dbReference>
<dbReference type="Proteomes" id="UP001589693">
    <property type="component" value="Unassembled WGS sequence"/>
</dbReference>
<dbReference type="Gene3D" id="3.30.565.10">
    <property type="entry name" value="Histidine kinase-like ATPase, C-terminal domain"/>
    <property type="match status" value="1"/>
</dbReference>
<dbReference type="Pfam" id="PF13796">
    <property type="entry name" value="Sensor"/>
    <property type="match status" value="1"/>
</dbReference>
<proteinExistence type="predicted"/>
<evidence type="ECO:0000256" key="5">
    <source>
        <dbReference type="ARBA" id="ARBA00022741"/>
    </source>
</evidence>
<evidence type="ECO:0000259" key="11">
    <source>
        <dbReference type="Pfam" id="PF07730"/>
    </source>
</evidence>
<feature type="transmembrane region" description="Helical" evidence="9">
    <location>
        <begin position="132"/>
        <end position="156"/>
    </location>
</feature>
<evidence type="ECO:0000313" key="14">
    <source>
        <dbReference type="Proteomes" id="UP001589693"/>
    </source>
</evidence>
<dbReference type="Gene3D" id="1.20.5.1930">
    <property type="match status" value="1"/>
</dbReference>